<dbReference type="OrthoDB" id="5293418at2"/>
<gene>
    <name evidence="3" type="ORF">FCL42_10140</name>
</gene>
<feature type="transmembrane region" description="Helical" evidence="1">
    <location>
        <begin position="408"/>
        <end position="428"/>
    </location>
</feature>
<evidence type="ECO:0000313" key="3">
    <source>
        <dbReference type="EMBL" id="TKB55535.1"/>
    </source>
</evidence>
<reference evidence="3 4" key="1">
    <citation type="submission" date="2019-04" db="EMBL/GenBank/DDBJ databases">
        <authorList>
            <person name="Hwang J.C."/>
        </authorList>
    </citation>
    <scope>NUCLEOTIDE SEQUENCE [LARGE SCALE GENOMIC DNA]</scope>
    <source>
        <strain evidence="3 4">IMCC35002</strain>
    </source>
</reference>
<name>A0A4U1BTC7_9GAMM</name>
<feature type="signal peptide" evidence="2">
    <location>
        <begin position="1"/>
        <end position="19"/>
    </location>
</feature>
<proteinExistence type="predicted"/>
<comment type="caution">
    <text evidence="3">The sequence shown here is derived from an EMBL/GenBank/DDBJ whole genome shotgun (WGS) entry which is preliminary data.</text>
</comment>
<keyword evidence="2" id="KW-0732">Signal</keyword>
<dbReference type="EMBL" id="SWCJ01000005">
    <property type="protein sequence ID" value="TKB55535.1"/>
    <property type="molecule type" value="Genomic_DNA"/>
</dbReference>
<accession>A0A4U1BTC7</accession>
<dbReference type="InterPro" id="IPR025738">
    <property type="entry name" value="BatD"/>
</dbReference>
<sequence>MVKRLILLSLLLFSHSGWAYSNLEASVDANPVVVQQSFVLTVVADDEIDANALDTGPLNSDFVVARTNVSRSTQMINFDTRRETRWQVVLIPKKVGNFLIPSLTAAGQQSKPIQLKVVANASSAGQLPQVFLRAELGSDEVWLGQTVDYQVKLYLAGELQRGVLSEPELESALIQQKGADSNTVEVINGRRYRVIERHYGVTPQVAGSHQLKGSDFSGDILKPNRSRDLFSRSLSTPVQLMGDTLELKVKQPPASFTEPWLVANLVSLNETWSPEQQTIKVGEPLSRIVTLTAIGTTEAALPNLEISYPDGLKSYPDKPDRSDDIQGQEVVARLSQSTAIVPNKPGTYTLPEVKVAWFNAKLNRKEYATLPARTLTVEPSANAPQPVAVTPEATVTTVEVATPWHKNLWFYISLILWVALILSLIWGYRRGHTAPAIEQTHSKPDNNLSANFDELLKHNQLGKVLSMLPGQLDGLRGETHTLAQVKQRFPELKVILDDLERQRYSGQGVAIDLKPLSKALNTLSKSEQSHRHSLGPLNPQ</sequence>
<keyword evidence="4" id="KW-1185">Reference proteome</keyword>
<dbReference type="RefSeq" id="WP_136863292.1">
    <property type="nucleotide sequence ID" value="NZ_SWCJ01000005.1"/>
</dbReference>
<dbReference type="PANTHER" id="PTHR40940:SF1">
    <property type="entry name" value="PROTEIN BATD"/>
    <property type="match status" value="1"/>
</dbReference>
<protein>
    <submittedName>
        <fullName evidence="3">Protein BatD</fullName>
    </submittedName>
</protein>
<evidence type="ECO:0000256" key="2">
    <source>
        <dbReference type="SAM" id="SignalP"/>
    </source>
</evidence>
<evidence type="ECO:0000313" key="4">
    <source>
        <dbReference type="Proteomes" id="UP000305675"/>
    </source>
</evidence>
<dbReference type="Pfam" id="PF13584">
    <property type="entry name" value="BatD"/>
    <property type="match status" value="1"/>
</dbReference>
<keyword evidence="1" id="KW-0472">Membrane</keyword>
<organism evidence="3 4">
    <name type="scientific">Ferrimonas aestuarii</name>
    <dbReference type="NCBI Taxonomy" id="2569539"/>
    <lineage>
        <taxon>Bacteria</taxon>
        <taxon>Pseudomonadati</taxon>
        <taxon>Pseudomonadota</taxon>
        <taxon>Gammaproteobacteria</taxon>
        <taxon>Alteromonadales</taxon>
        <taxon>Ferrimonadaceae</taxon>
        <taxon>Ferrimonas</taxon>
    </lineage>
</organism>
<dbReference type="Proteomes" id="UP000305675">
    <property type="component" value="Unassembled WGS sequence"/>
</dbReference>
<keyword evidence="1" id="KW-0812">Transmembrane</keyword>
<dbReference type="PANTHER" id="PTHR40940">
    <property type="entry name" value="PROTEIN BATD-RELATED"/>
    <property type="match status" value="1"/>
</dbReference>
<feature type="chain" id="PRO_5020557282" evidence="2">
    <location>
        <begin position="20"/>
        <end position="540"/>
    </location>
</feature>
<keyword evidence="1" id="KW-1133">Transmembrane helix</keyword>
<dbReference type="AlphaFoldDB" id="A0A4U1BTC7"/>
<evidence type="ECO:0000256" key="1">
    <source>
        <dbReference type="SAM" id="Phobius"/>
    </source>
</evidence>